<dbReference type="SUPFAM" id="SSF52540">
    <property type="entry name" value="P-loop containing nucleoside triphosphate hydrolases"/>
    <property type="match status" value="1"/>
</dbReference>
<dbReference type="InterPro" id="IPR027417">
    <property type="entry name" value="P-loop_NTPase"/>
</dbReference>
<dbReference type="Gene3D" id="3.40.50.300">
    <property type="entry name" value="P-loop containing nucleotide triphosphate hydrolases"/>
    <property type="match status" value="1"/>
</dbReference>
<accession>A0ABW1VRJ1</accession>
<dbReference type="RefSeq" id="WP_212708051.1">
    <property type="nucleotide sequence ID" value="NZ_BAAAFW010000080.1"/>
</dbReference>
<name>A0ABW1VRJ1_9GAMM</name>
<evidence type="ECO:0000313" key="3">
    <source>
        <dbReference type="Proteomes" id="UP001596215"/>
    </source>
</evidence>
<feature type="domain" description="Molybdopterin-guanine dinucleotide biosynthesis protein B (MobB)" evidence="1">
    <location>
        <begin position="5"/>
        <end position="139"/>
    </location>
</feature>
<dbReference type="PANTHER" id="PTHR40072">
    <property type="entry name" value="MOLYBDOPTERIN-GUANINE DINUCLEOTIDE BIOSYNTHESIS ADAPTER PROTEIN-RELATED"/>
    <property type="match status" value="1"/>
</dbReference>
<protein>
    <submittedName>
        <fullName evidence="2">Molybdopterin-guanine dinucleotide biosynthesis protein MobB</fullName>
    </submittedName>
</protein>
<dbReference type="EMBL" id="JBHSUC010000050">
    <property type="protein sequence ID" value="MFC6363674.1"/>
    <property type="molecule type" value="Genomic_DNA"/>
</dbReference>
<sequence length="169" mass="18627">MTVPILGIVAASGTGKTTLLKQLIPVLKQQGINPGLIKHTHHQMDIDIPGKDSYELRKAGADQVIVASRQRWALIHETPDNRQPDLQLLASRMSQQTLDIILVEGFKQESVPKIMLYRHGCGKYPFLADDDQIIAIASDLQLAGTDVPCLNINNPAEIAGFIRQWLSGK</sequence>
<keyword evidence="3" id="KW-1185">Reference proteome</keyword>
<dbReference type="InterPro" id="IPR052539">
    <property type="entry name" value="MGD_biosynthesis_adapter"/>
</dbReference>
<organism evidence="2 3">
    <name type="scientific">Tatumella punctata</name>
    <dbReference type="NCBI Taxonomy" id="399969"/>
    <lineage>
        <taxon>Bacteria</taxon>
        <taxon>Pseudomonadati</taxon>
        <taxon>Pseudomonadota</taxon>
        <taxon>Gammaproteobacteria</taxon>
        <taxon>Enterobacterales</taxon>
        <taxon>Erwiniaceae</taxon>
        <taxon>Tatumella</taxon>
    </lineage>
</organism>
<comment type="caution">
    <text evidence="2">The sequence shown here is derived from an EMBL/GenBank/DDBJ whole genome shotgun (WGS) entry which is preliminary data.</text>
</comment>
<proteinExistence type="predicted"/>
<dbReference type="CDD" id="cd03116">
    <property type="entry name" value="MobB"/>
    <property type="match status" value="1"/>
</dbReference>
<dbReference type="NCBIfam" id="TIGR00176">
    <property type="entry name" value="mobB"/>
    <property type="match status" value="1"/>
</dbReference>
<dbReference type="Pfam" id="PF03205">
    <property type="entry name" value="MobB"/>
    <property type="match status" value="1"/>
</dbReference>
<dbReference type="InterPro" id="IPR004435">
    <property type="entry name" value="MobB_dom"/>
</dbReference>
<evidence type="ECO:0000313" key="2">
    <source>
        <dbReference type="EMBL" id="MFC6363674.1"/>
    </source>
</evidence>
<gene>
    <name evidence="2" type="primary">mobB</name>
    <name evidence="2" type="ORF">ACFP73_16615</name>
</gene>
<dbReference type="PANTHER" id="PTHR40072:SF1">
    <property type="entry name" value="MOLYBDOPTERIN-GUANINE DINUCLEOTIDE BIOSYNTHESIS ADAPTER PROTEIN"/>
    <property type="match status" value="1"/>
</dbReference>
<dbReference type="NCBIfam" id="NF008021">
    <property type="entry name" value="PRK10751.1"/>
    <property type="match status" value="1"/>
</dbReference>
<evidence type="ECO:0000259" key="1">
    <source>
        <dbReference type="Pfam" id="PF03205"/>
    </source>
</evidence>
<dbReference type="Proteomes" id="UP001596215">
    <property type="component" value="Unassembled WGS sequence"/>
</dbReference>
<reference evidence="3" key="1">
    <citation type="journal article" date="2019" name="Int. J. Syst. Evol. Microbiol.">
        <title>The Global Catalogue of Microorganisms (GCM) 10K type strain sequencing project: providing services to taxonomists for standard genome sequencing and annotation.</title>
        <authorList>
            <consortium name="The Broad Institute Genomics Platform"/>
            <consortium name="The Broad Institute Genome Sequencing Center for Infectious Disease"/>
            <person name="Wu L."/>
            <person name="Ma J."/>
        </authorList>
    </citation>
    <scope>NUCLEOTIDE SEQUENCE [LARGE SCALE GENOMIC DNA]</scope>
    <source>
        <strain evidence="3">CGMCC 4.1530</strain>
    </source>
</reference>